<reference evidence="3 4" key="1">
    <citation type="submission" date="2019-11" db="EMBL/GenBank/DDBJ databases">
        <title>Draft genome of Amycolatopsis RM579.</title>
        <authorList>
            <person name="Duangmal K."/>
            <person name="Mingma R."/>
        </authorList>
    </citation>
    <scope>NUCLEOTIDE SEQUENCE [LARGE SCALE GENOMIC DNA]</scope>
    <source>
        <strain evidence="3 4">RM579</strain>
    </source>
</reference>
<dbReference type="Pfam" id="PF03703">
    <property type="entry name" value="bPH_2"/>
    <property type="match status" value="2"/>
</dbReference>
<feature type="transmembrane region" description="Helical" evidence="1">
    <location>
        <begin position="392"/>
        <end position="408"/>
    </location>
</feature>
<feature type="domain" description="YdbS-like PH" evidence="2">
    <location>
        <begin position="413"/>
        <end position="484"/>
    </location>
</feature>
<dbReference type="InterPro" id="IPR005182">
    <property type="entry name" value="YdbS-like_PH"/>
</dbReference>
<dbReference type="AlphaFoldDB" id="A0A6N7Z0F1"/>
<evidence type="ECO:0000313" key="4">
    <source>
        <dbReference type="Proteomes" id="UP000440096"/>
    </source>
</evidence>
<gene>
    <name evidence="3" type="ORF">GKO32_12340</name>
</gene>
<comment type="caution">
    <text evidence="3">The sequence shown here is derived from an EMBL/GenBank/DDBJ whole genome shotgun (WGS) entry which is preliminary data.</text>
</comment>
<keyword evidence="4" id="KW-1185">Reference proteome</keyword>
<feature type="transmembrane region" description="Helical" evidence="1">
    <location>
        <begin position="366"/>
        <end position="386"/>
    </location>
</feature>
<sequence length="503" mass="55510">MSVPQHSTTTRHPDLETTVPWHRLSPKMLAVHPVQEIIRFLPVLLGVLVIGRGGHGPIWSLIGLGIAIIGGLLRWFTTTYQVTPTHIRVRRGLLRRRELSVPRDRVRSVDLTAHPLQRILGLSRVVIGTGRSDRHNEGVTLDALAAPAAARLREELLHRKVSLEQPTTDAKIMARLEPRWVRFGPFTLSGIATIGVVAGSLVNLFNETRVAPGEFGLLRSIINQLSSLPVPVAVVEITAFVVVLVAVLSALAYILAFWNFRLVRTNGTLHVTRGLLTSRSTTIEVRRLRGAEISEPLLLRAAGGARCMAITTGLRVGRGAEHGGTVLLPPAPLAEAQRVAGEVIGDAVPPVHELLRHGRKAHRRRYSRAFLVAAIVTGMFVLLWWLARWPAWPWQLSLALFPAGALLAEDRFRNLGHRLLDRRLVFRHGSLVRRRYMLSSDGVIGWVVHRSFFQRRAGLVSLTATTAAGRQHYTCAEVPAAEAIALAHDAVPGLLDPFLVRRE</sequence>
<feature type="transmembrane region" description="Helical" evidence="1">
    <location>
        <begin position="237"/>
        <end position="258"/>
    </location>
</feature>
<dbReference type="EMBL" id="WMBA01000015">
    <property type="protein sequence ID" value="MTD54763.1"/>
    <property type="molecule type" value="Genomic_DNA"/>
</dbReference>
<evidence type="ECO:0000259" key="2">
    <source>
        <dbReference type="Pfam" id="PF03703"/>
    </source>
</evidence>
<organism evidence="3 4">
    <name type="scientific">Amycolatopsis pithecellobii</name>
    <dbReference type="NCBI Taxonomy" id="664692"/>
    <lineage>
        <taxon>Bacteria</taxon>
        <taxon>Bacillati</taxon>
        <taxon>Actinomycetota</taxon>
        <taxon>Actinomycetes</taxon>
        <taxon>Pseudonocardiales</taxon>
        <taxon>Pseudonocardiaceae</taxon>
        <taxon>Amycolatopsis</taxon>
    </lineage>
</organism>
<accession>A0A6N7Z0F1</accession>
<feature type="transmembrane region" description="Helical" evidence="1">
    <location>
        <begin position="183"/>
        <end position="205"/>
    </location>
</feature>
<dbReference type="InterPro" id="IPR014529">
    <property type="entry name" value="UCP026631"/>
</dbReference>
<proteinExistence type="predicted"/>
<keyword evidence="1" id="KW-0472">Membrane</keyword>
<dbReference type="Proteomes" id="UP000440096">
    <property type="component" value="Unassembled WGS sequence"/>
</dbReference>
<evidence type="ECO:0000313" key="3">
    <source>
        <dbReference type="EMBL" id="MTD54763.1"/>
    </source>
</evidence>
<evidence type="ECO:0000256" key="1">
    <source>
        <dbReference type="SAM" id="Phobius"/>
    </source>
</evidence>
<dbReference type="PIRSF" id="PIRSF026631">
    <property type="entry name" value="UCP026631"/>
    <property type="match status" value="1"/>
</dbReference>
<dbReference type="PANTHER" id="PTHR34473:SF2">
    <property type="entry name" value="UPF0699 TRANSMEMBRANE PROTEIN YDBT"/>
    <property type="match status" value="1"/>
</dbReference>
<feature type="domain" description="YdbS-like PH" evidence="2">
    <location>
        <begin position="75"/>
        <end position="155"/>
    </location>
</feature>
<keyword evidence="1" id="KW-1133">Transmembrane helix</keyword>
<name>A0A6N7Z0F1_9PSEU</name>
<protein>
    <submittedName>
        <fullName evidence="3">PH domain-containing protein</fullName>
    </submittedName>
</protein>
<keyword evidence="1" id="KW-0812">Transmembrane</keyword>
<feature type="transmembrane region" description="Helical" evidence="1">
    <location>
        <begin position="57"/>
        <end position="76"/>
    </location>
</feature>
<dbReference type="OrthoDB" id="4121259at2"/>
<dbReference type="PANTHER" id="PTHR34473">
    <property type="entry name" value="UPF0699 TRANSMEMBRANE PROTEIN YDBS"/>
    <property type="match status" value="1"/>
</dbReference>